<evidence type="ECO:0000313" key="2">
    <source>
        <dbReference type="Proteomes" id="UP000813384"/>
    </source>
</evidence>
<name>A0A9E3ZVH5_9ENTE</name>
<proteinExistence type="predicted"/>
<organism evidence="1 2">
    <name type="scientific">Enterococcus aquimarinus</name>
    <dbReference type="NCBI Taxonomy" id="328396"/>
    <lineage>
        <taxon>Bacteria</taxon>
        <taxon>Bacillati</taxon>
        <taxon>Bacillota</taxon>
        <taxon>Bacilli</taxon>
        <taxon>Lactobacillales</taxon>
        <taxon>Enterococcaceae</taxon>
        <taxon>Enterococcus</taxon>
    </lineage>
</organism>
<evidence type="ECO:0000313" key="1">
    <source>
        <dbReference type="EMBL" id="MCC9274113.1"/>
    </source>
</evidence>
<comment type="caution">
    <text evidence="1">The sequence shown here is derived from an EMBL/GenBank/DDBJ whole genome shotgun (WGS) entry which is preliminary data.</text>
</comment>
<accession>A0A9E3ZVH5</accession>
<sequence length="55" mass="6309">MKKELKTDEGLYAFLRKAAIRFEFFYPTTIISSKKNQIKTAQQKSISHTEQAGSV</sequence>
<dbReference type="AlphaFoldDB" id="A0A9E3ZVH5"/>
<reference evidence="1" key="1">
    <citation type="journal article" date="2021" name="PeerJ">
        <title>Extensive microbial diversity within the chicken gut microbiome revealed by metagenomics and culture.</title>
        <authorList>
            <person name="Gilroy R."/>
            <person name="Ravi A."/>
            <person name="Getino M."/>
            <person name="Pursley I."/>
            <person name="Horton D.L."/>
            <person name="Alikhan N.F."/>
            <person name="Baker D."/>
            <person name="Gharbi K."/>
            <person name="Hall N."/>
            <person name="Watson M."/>
            <person name="Adriaenssens E.M."/>
            <person name="Foster-Nyarko E."/>
            <person name="Jarju S."/>
            <person name="Secka A."/>
            <person name="Antonio M."/>
            <person name="Oren A."/>
            <person name="Chaudhuri R.R."/>
            <person name="La Ragione R."/>
            <person name="Hildebrand F."/>
            <person name="Pallen M.J."/>
        </authorList>
    </citation>
    <scope>NUCLEOTIDE SEQUENCE</scope>
    <source>
        <strain evidence="1">150</strain>
    </source>
</reference>
<gene>
    <name evidence="1" type="ORF">K8V42_07455</name>
</gene>
<protein>
    <submittedName>
        <fullName evidence="1">Uncharacterized protein</fullName>
    </submittedName>
</protein>
<dbReference type="EMBL" id="JAJJVO010000112">
    <property type="protein sequence ID" value="MCC9274113.1"/>
    <property type="molecule type" value="Genomic_DNA"/>
</dbReference>
<dbReference type="Proteomes" id="UP000813384">
    <property type="component" value="Unassembled WGS sequence"/>
</dbReference>
<reference evidence="1" key="2">
    <citation type="submission" date="2021-11" db="EMBL/GenBank/DDBJ databases">
        <authorList>
            <person name="Gilroy R."/>
        </authorList>
    </citation>
    <scope>NUCLEOTIDE SEQUENCE</scope>
    <source>
        <strain evidence="1">150</strain>
    </source>
</reference>